<gene>
    <name evidence="2" type="ORF">T12_9588</name>
</gene>
<dbReference type="OrthoDB" id="10535826at2759"/>
<dbReference type="AlphaFoldDB" id="A0A0V0ZWN3"/>
<evidence type="ECO:0000256" key="1">
    <source>
        <dbReference type="SAM" id="MobiDB-lite"/>
    </source>
</evidence>
<name>A0A0V0ZWN3_9BILA</name>
<reference evidence="2 3" key="1">
    <citation type="submission" date="2015-01" db="EMBL/GenBank/DDBJ databases">
        <title>Evolution of Trichinella species and genotypes.</title>
        <authorList>
            <person name="Korhonen P.K."/>
            <person name="Edoardo P."/>
            <person name="Giuseppe L.R."/>
            <person name="Gasser R.B."/>
        </authorList>
    </citation>
    <scope>NUCLEOTIDE SEQUENCE [LARGE SCALE GENOMIC DNA]</scope>
    <source>
        <strain evidence="2">ISS2496</strain>
    </source>
</reference>
<keyword evidence="3" id="KW-1185">Reference proteome</keyword>
<dbReference type="EMBL" id="JYDQ01000074">
    <property type="protein sequence ID" value="KRY16668.1"/>
    <property type="molecule type" value="Genomic_DNA"/>
</dbReference>
<accession>A0A0V0ZWN3</accession>
<evidence type="ECO:0000313" key="2">
    <source>
        <dbReference type="EMBL" id="KRY16668.1"/>
    </source>
</evidence>
<feature type="region of interest" description="Disordered" evidence="1">
    <location>
        <begin position="1"/>
        <end position="28"/>
    </location>
</feature>
<feature type="compositionally biased region" description="Basic residues" evidence="1">
    <location>
        <begin position="12"/>
        <end position="23"/>
    </location>
</feature>
<sequence length="109" mass="12573">MATANMDIQASPHRRMLRPRRQRTCSERKDLSEKRLIGQFYSYRCPWSRSPSKLHTHLIDEAGWVGYFGPKLGRWLLISKGYGQQACQISLVKQPLIDCSVLVFAIQPP</sequence>
<dbReference type="Proteomes" id="UP000054783">
    <property type="component" value="Unassembled WGS sequence"/>
</dbReference>
<comment type="caution">
    <text evidence="2">The sequence shown here is derived from an EMBL/GenBank/DDBJ whole genome shotgun (WGS) entry which is preliminary data.</text>
</comment>
<protein>
    <submittedName>
        <fullName evidence="2">Uncharacterized protein</fullName>
    </submittedName>
</protein>
<organism evidence="2 3">
    <name type="scientific">Trichinella patagoniensis</name>
    <dbReference type="NCBI Taxonomy" id="990121"/>
    <lineage>
        <taxon>Eukaryota</taxon>
        <taxon>Metazoa</taxon>
        <taxon>Ecdysozoa</taxon>
        <taxon>Nematoda</taxon>
        <taxon>Enoplea</taxon>
        <taxon>Dorylaimia</taxon>
        <taxon>Trichinellida</taxon>
        <taxon>Trichinellidae</taxon>
        <taxon>Trichinella</taxon>
    </lineage>
</organism>
<proteinExistence type="predicted"/>
<evidence type="ECO:0000313" key="3">
    <source>
        <dbReference type="Proteomes" id="UP000054783"/>
    </source>
</evidence>